<reference evidence="1 2" key="1">
    <citation type="journal article" date="2017" name="ISME J.">
        <title>Energy and carbon metabolisms in a deep terrestrial subsurface fluid microbial community.</title>
        <authorList>
            <person name="Momper L."/>
            <person name="Jungbluth S.P."/>
            <person name="Lee M.D."/>
            <person name="Amend J.P."/>
        </authorList>
    </citation>
    <scope>NUCLEOTIDE SEQUENCE [LARGE SCALE GENOMIC DNA]</scope>
    <source>
        <strain evidence="1">SURF_29</strain>
    </source>
</reference>
<sequence length="155" mass="17725">MTKEELQELAKDIVKHACELKDKHTDQKDAPVHYCCIFSQSDDEYGDLLSAANKIGKVIEETPTGPLFQIELIETVSGSLQILKIRTPDPTRPERGDADFAAKNYEEFKEKYLSEPGFNMIERDTLEMIEIMDSAFNVRAYFSNPPVEVQYDLLM</sequence>
<evidence type="ECO:0000313" key="2">
    <source>
        <dbReference type="Proteomes" id="UP000285655"/>
    </source>
</evidence>
<dbReference type="AlphaFoldDB" id="A0A419DBJ1"/>
<accession>A0A419DBJ1</accession>
<gene>
    <name evidence="1" type="ORF">C4544_04930</name>
</gene>
<protein>
    <submittedName>
        <fullName evidence="1">Uncharacterized protein</fullName>
    </submittedName>
</protein>
<name>A0A419DBJ1_9BACT</name>
<proteinExistence type="predicted"/>
<comment type="caution">
    <text evidence="1">The sequence shown here is derived from an EMBL/GenBank/DDBJ whole genome shotgun (WGS) entry which is preliminary data.</text>
</comment>
<dbReference type="EMBL" id="QZJW01000044">
    <property type="protein sequence ID" value="RJO60519.1"/>
    <property type="molecule type" value="Genomic_DNA"/>
</dbReference>
<dbReference type="Proteomes" id="UP000285655">
    <property type="component" value="Unassembled WGS sequence"/>
</dbReference>
<evidence type="ECO:0000313" key="1">
    <source>
        <dbReference type="EMBL" id="RJO60519.1"/>
    </source>
</evidence>
<organism evidence="1 2">
    <name type="scientific">candidate division WS5 bacterium</name>
    <dbReference type="NCBI Taxonomy" id="2093353"/>
    <lineage>
        <taxon>Bacteria</taxon>
        <taxon>candidate division WS5</taxon>
    </lineage>
</organism>